<comment type="caution">
    <text evidence="1">The sequence shown here is derived from an EMBL/GenBank/DDBJ whole genome shotgun (WGS) entry which is preliminary data.</text>
</comment>
<protein>
    <submittedName>
        <fullName evidence="1">Uncharacterized protein</fullName>
    </submittedName>
</protein>
<dbReference type="Proteomes" id="UP000003653">
    <property type="component" value="Unassembled WGS sequence"/>
</dbReference>
<organism evidence="1 2">
    <name type="scientific">Mycobacterium parascrofulaceum ATCC BAA-614</name>
    <dbReference type="NCBI Taxonomy" id="525368"/>
    <lineage>
        <taxon>Bacteria</taxon>
        <taxon>Bacillati</taxon>
        <taxon>Actinomycetota</taxon>
        <taxon>Actinomycetes</taxon>
        <taxon>Mycobacteriales</taxon>
        <taxon>Mycobacteriaceae</taxon>
        <taxon>Mycobacterium</taxon>
        <taxon>Mycobacterium simiae complex</taxon>
    </lineage>
</organism>
<dbReference type="EMBL" id="ADNV01000206">
    <property type="protein sequence ID" value="EFG77795.1"/>
    <property type="molecule type" value="Genomic_DNA"/>
</dbReference>
<evidence type="ECO:0000313" key="1">
    <source>
        <dbReference type="EMBL" id="EFG77795.1"/>
    </source>
</evidence>
<dbReference type="HOGENOM" id="CLU_118543_0_0_11"/>
<accession>D5P839</accession>
<gene>
    <name evidence="1" type="ORF">HMPREF0591_2333</name>
</gene>
<proteinExistence type="predicted"/>
<reference evidence="1 2" key="1">
    <citation type="submission" date="2010-04" db="EMBL/GenBank/DDBJ databases">
        <authorList>
            <person name="Muzny D."/>
            <person name="Qin X."/>
            <person name="Deng J."/>
            <person name="Jiang H."/>
            <person name="Liu Y."/>
            <person name="Qu J."/>
            <person name="Song X.-Z."/>
            <person name="Zhang L."/>
            <person name="Thornton R."/>
            <person name="Coyle M."/>
            <person name="Francisco L."/>
            <person name="Jackson L."/>
            <person name="Javaid M."/>
            <person name="Korchina V."/>
            <person name="Kovar C."/>
            <person name="Mata R."/>
            <person name="Mathew T."/>
            <person name="Ngo R."/>
            <person name="Nguyen L."/>
            <person name="Nguyen N."/>
            <person name="Okwuonu G."/>
            <person name="Ongeri F."/>
            <person name="Pham C."/>
            <person name="Simmons D."/>
            <person name="Wilczek-Boney K."/>
            <person name="Hale W."/>
            <person name="Jakkamsetti A."/>
            <person name="Pham P."/>
            <person name="Ruth R."/>
            <person name="San Lucas F."/>
            <person name="Warren J."/>
            <person name="Zhang J."/>
            <person name="Zhao Z."/>
            <person name="Zhou C."/>
            <person name="Zhu D."/>
            <person name="Lee S."/>
            <person name="Bess C."/>
            <person name="Blankenburg K."/>
            <person name="Forbes L."/>
            <person name="Fu Q."/>
            <person name="Gubbala S."/>
            <person name="Hirani K."/>
            <person name="Jayaseelan J.C."/>
            <person name="Lara F."/>
            <person name="Munidasa M."/>
            <person name="Palculict T."/>
            <person name="Patil S."/>
            <person name="Pu L.-L."/>
            <person name="Saada N."/>
            <person name="Tang L."/>
            <person name="Weissenberger G."/>
            <person name="Zhu Y."/>
            <person name="Hemphill L."/>
            <person name="Shang Y."/>
            <person name="Youmans B."/>
            <person name="Ayvaz T."/>
            <person name="Ross M."/>
            <person name="Santibanez J."/>
            <person name="Aqrawi P."/>
            <person name="Gross S."/>
            <person name="Joshi V."/>
            <person name="Fowler G."/>
            <person name="Nazareth L."/>
            <person name="Reid J."/>
            <person name="Worley K."/>
            <person name="Petrosino J."/>
            <person name="Highlander S."/>
            <person name="Gibbs R."/>
        </authorList>
    </citation>
    <scope>NUCLEOTIDE SEQUENCE [LARGE SCALE GENOMIC DNA]</scope>
    <source>
        <strain evidence="1 2">ATCC BAA-614</strain>
    </source>
</reference>
<dbReference type="eggNOG" id="ENOG5030PH9">
    <property type="taxonomic scope" value="Bacteria"/>
</dbReference>
<name>D5P839_9MYCO</name>
<evidence type="ECO:0000313" key="2">
    <source>
        <dbReference type="Proteomes" id="UP000003653"/>
    </source>
</evidence>
<dbReference type="AlphaFoldDB" id="D5P839"/>
<sequence length="195" mass="22214">MTVTGGRPGRAGAQRILNRFFGDSWLASQDPQSHWPQHVFMTNEPTCAKLVERYLRTRGRRYFRGHHDGEYFFVTSAHPRRLHVHLEISPAHGDVLIIRVTPGCFFPATERPWLVHFADTWNHQDREVTAIVHGSSDPQRIGVVARRSHWIRQNVSFEAFAAFVDRTIADATELFDDLSPAVELPTAHALLRDAG</sequence>
<keyword evidence="2" id="KW-1185">Reference proteome</keyword>